<accession>A0A7W8HGG6</accession>
<dbReference type="Gene3D" id="2.40.420.20">
    <property type="match status" value="1"/>
</dbReference>
<evidence type="ECO:0000256" key="2">
    <source>
        <dbReference type="SAM" id="MobiDB-lite"/>
    </source>
</evidence>
<evidence type="ECO:0000313" key="5">
    <source>
        <dbReference type="Proteomes" id="UP000532440"/>
    </source>
</evidence>
<dbReference type="GO" id="GO:0030313">
    <property type="term" value="C:cell envelope"/>
    <property type="evidence" value="ECO:0007669"/>
    <property type="project" value="TreeGrafter"/>
</dbReference>
<dbReference type="GO" id="GO:0015679">
    <property type="term" value="P:plasma membrane copper ion transport"/>
    <property type="evidence" value="ECO:0007669"/>
    <property type="project" value="TreeGrafter"/>
</dbReference>
<evidence type="ECO:0000256" key="3">
    <source>
        <dbReference type="SAM" id="SignalP"/>
    </source>
</evidence>
<dbReference type="Gene3D" id="1.10.287.470">
    <property type="entry name" value="Helix hairpin bin"/>
    <property type="match status" value="1"/>
</dbReference>
<reference evidence="4 5" key="1">
    <citation type="submission" date="2020-08" db="EMBL/GenBank/DDBJ databases">
        <title>Genomic Encyclopedia of Type Strains, Phase IV (KMG-IV): sequencing the most valuable type-strain genomes for metagenomic binning, comparative biology and taxonomic classification.</title>
        <authorList>
            <person name="Goeker M."/>
        </authorList>
    </citation>
    <scope>NUCLEOTIDE SEQUENCE [LARGE SCALE GENOMIC DNA]</scope>
    <source>
        <strain evidence="4 5">DSM 29781</strain>
    </source>
</reference>
<dbReference type="RefSeq" id="WP_183964438.1">
    <property type="nucleotide sequence ID" value="NZ_BAABEW010000008.1"/>
</dbReference>
<proteinExistence type="predicted"/>
<feature type="region of interest" description="Disordered" evidence="2">
    <location>
        <begin position="20"/>
        <end position="50"/>
    </location>
</feature>
<dbReference type="Gene3D" id="2.40.50.100">
    <property type="match status" value="1"/>
</dbReference>
<name>A0A7W8HGG6_9BURK</name>
<evidence type="ECO:0008006" key="6">
    <source>
        <dbReference type="Google" id="ProtNLM"/>
    </source>
</evidence>
<evidence type="ECO:0000313" key="4">
    <source>
        <dbReference type="EMBL" id="MBB5270750.1"/>
    </source>
</evidence>
<keyword evidence="1" id="KW-0813">Transport</keyword>
<dbReference type="Proteomes" id="UP000532440">
    <property type="component" value="Unassembled WGS sequence"/>
</dbReference>
<dbReference type="GO" id="GO:0060003">
    <property type="term" value="P:copper ion export"/>
    <property type="evidence" value="ECO:0007669"/>
    <property type="project" value="TreeGrafter"/>
</dbReference>
<comment type="caution">
    <text evidence="4">The sequence shown here is derived from an EMBL/GenBank/DDBJ whole genome shotgun (WGS) entry which is preliminary data.</text>
</comment>
<dbReference type="PANTHER" id="PTHR30097">
    <property type="entry name" value="CATION EFFLUX SYSTEM PROTEIN CUSB"/>
    <property type="match status" value="1"/>
</dbReference>
<keyword evidence="3" id="KW-0732">Signal</keyword>
<dbReference type="AlphaFoldDB" id="A0A7W8HGG6"/>
<sequence>MKKLLALACIALASIAQAAPGAHGPDGEHLDAPVSSLPDRPARLPDGSVHVPMPAQRRLGLRTILAREGEAAATVELPGQVVLDPNAGGRVQTLNGGRIQPGPNGLPIAGQRVRKGELLAVVVHNADPLEIATRQATLAELRSSHRLALGRVDRLESLSGTVPRKEVQAARAEVESLAARSKAIKAGLATTERLLAPLSGVVSRADALAGQVAEPRDVLFEVLDPARALVVATTTDVSLGSRLGGATLGGLPDTQLRLVGTAPALREGVLPLTFRVSTREALPLAIGQPVTVVASLKEKVRGIVLPAQALTRSPANEPVVWVKAGAERYVAQPVRFHVLDARTIVVTQGLGADNRVVVQAAPLLAQIR</sequence>
<dbReference type="EMBL" id="JACHGB010000002">
    <property type="protein sequence ID" value="MBB5270750.1"/>
    <property type="molecule type" value="Genomic_DNA"/>
</dbReference>
<gene>
    <name evidence="4" type="ORF">HNQ70_000754</name>
</gene>
<protein>
    <recommendedName>
        <fullName evidence="6">HlyD family efflux transporter periplasmic adaptor subunit</fullName>
    </recommendedName>
</protein>
<keyword evidence="5" id="KW-1185">Reference proteome</keyword>
<dbReference type="PANTHER" id="PTHR30097:SF4">
    <property type="entry name" value="SLR6042 PROTEIN"/>
    <property type="match status" value="1"/>
</dbReference>
<dbReference type="SUPFAM" id="SSF111369">
    <property type="entry name" value="HlyD-like secretion proteins"/>
    <property type="match status" value="1"/>
</dbReference>
<feature type="signal peptide" evidence="3">
    <location>
        <begin position="1"/>
        <end position="18"/>
    </location>
</feature>
<feature type="chain" id="PRO_5030926006" description="HlyD family efflux transporter periplasmic adaptor subunit" evidence="3">
    <location>
        <begin position="19"/>
        <end position="368"/>
    </location>
</feature>
<evidence type="ECO:0000256" key="1">
    <source>
        <dbReference type="ARBA" id="ARBA00022448"/>
    </source>
</evidence>
<dbReference type="InterPro" id="IPR051909">
    <property type="entry name" value="MFP_Cation_Efflux"/>
</dbReference>
<organism evidence="4 5">
    <name type="scientific">Quisquiliibacterium transsilvanicum</name>
    <dbReference type="NCBI Taxonomy" id="1549638"/>
    <lineage>
        <taxon>Bacteria</taxon>
        <taxon>Pseudomonadati</taxon>
        <taxon>Pseudomonadota</taxon>
        <taxon>Betaproteobacteria</taxon>
        <taxon>Burkholderiales</taxon>
        <taxon>Burkholderiaceae</taxon>
        <taxon>Quisquiliibacterium</taxon>
    </lineage>
</organism>